<feature type="domain" description="Acyl-CoA dehydrogenase/oxidase C-terminal" evidence="5">
    <location>
        <begin position="232"/>
        <end position="365"/>
    </location>
</feature>
<proteinExistence type="inferred from homology"/>
<evidence type="ECO:0000256" key="3">
    <source>
        <dbReference type="ARBA" id="ARBA00022630"/>
    </source>
</evidence>
<dbReference type="SUPFAM" id="SSF47203">
    <property type="entry name" value="Acyl-CoA dehydrogenase C-terminal domain-like"/>
    <property type="match status" value="1"/>
</dbReference>
<gene>
    <name evidence="7" type="ORF">GCM10010191_60990</name>
</gene>
<dbReference type="Pfam" id="PF00441">
    <property type="entry name" value="Acyl-CoA_dh_1"/>
    <property type="match status" value="1"/>
</dbReference>
<dbReference type="InterPro" id="IPR013786">
    <property type="entry name" value="AcylCoA_DH/ox_N"/>
</dbReference>
<keyword evidence="3" id="KW-0285">Flavoprotein</keyword>
<dbReference type="RefSeq" id="WP_344593558.1">
    <property type="nucleotide sequence ID" value="NZ_BAAARW010000022.1"/>
</dbReference>
<reference evidence="8" key="1">
    <citation type="journal article" date="2019" name="Int. J. Syst. Evol. Microbiol.">
        <title>The Global Catalogue of Microorganisms (GCM) 10K type strain sequencing project: providing services to taxonomists for standard genome sequencing and annotation.</title>
        <authorList>
            <consortium name="The Broad Institute Genomics Platform"/>
            <consortium name="The Broad Institute Genome Sequencing Center for Infectious Disease"/>
            <person name="Wu L."/>
            <person name="Ma J."/>
        </authorList>
    </citation>
    <scope>NUCLEOTIDE SEQUENCE [LARGE SCALE GENOMIC DNA]</scope>
    <source>
        <strain evidence="8">JCM 3325</strain>
    </source>
</reference>
<name>A0ABP5WZK3_9ACTN</name>
<dbReference type="SUPFAM" id="SSF56645">
    <property type="entry name" value="Acyl-CoA dehydrogenase NM domain-like"/>
    <property type="match status" value="1"/>
</dbReference>
<dbReference type="Pfam" id="PF02771">
    <property type="entry name" value="Acyl-CoA_dh_N"/>
    <property type="match status" value="1"/>
</dbReference>
<dbReference type="InterPro" id="IPR036250">
    <property type="entry name" value="AcylCo_DH-like_C"/>
</dbReference>
<keyword evidence="4" id="KW-0274">FAD</keyword>
<comment type="similarity">
    <text evidence="2">Belongs to the acyl-CoA dehydrogenase family.</text>
</comment>
<dbReference type="InterPro" id="IPR009100">
    <property type="entry name" value="AcylCoA_DH/oxidase_NM_dom_sf"/>
</dbReference>
<dbReference type="EMBL" id="BAAARW010000022">
    <property type="protein sequence ID" value="GAA2437783.1"/>
    <property type="molecule type" value="Genomic_DNA"/>
</dbReference>
<dbReference type="PANTHER" id="PTHR43884">
    <property type="entry name" value="ACYL-COA DEHYDROGENASE"/>
    <property type="match status" value="1"/>
</dbReference>
<evidence type="ECO:0000313" key="7">
    <source>
        <dbReference type="EMBL" id="GAA2437783.1"/>
    </source>
</evidence>
<feature type="domain" description="Acyl-CoA dehydrogenase/oxidase N-terminal" evidence="6">
    <location>
        <begin position="11"/>
        <end position="105"/>
    </location>
</feature>
<dbReference type="PANTHER" id="PTHR43884:SF12">
    <property type="entry name" value="ISOVALERYL-COA DEHYDROGENASE, MITOCHONDRIAL-RELATED"/>
    <property type="match status" value="1"/>
</dbReference>
<evidence type="ECO:0000256" key="1">
    <source>
        <dbReference type="ARBA" id="ARBA00001974"/>
    </source>
</evidence>
<accession>A0ABP5WZK3</accession>
<evidence type="ECO:0000259" key="5">
    <source>
        <dbReference type="Pfam" id="PF00441"/>
    </source>
</evidence>
<sequence>MTIRADLAGATARLADMAEVIDATGDPEGRGIGVLRDHGLMAYTVPADCGGGGAGTAAFLHAAAELGGRCLGLAVLWVMHCQQVAVLAEYAPEPLRSRVLRSVADEQILLASITTEAGKGGHMLTATAALDERDGVVRFHRDAPVVSGGAQAGAFLVTMRRTENGAADDVVLVHCPRELSDPKVIAPLRMLGMRGTCNVSMTVDVEVPRDHLIDPAGGFARVAARTMAPLGHLGWAAAWTGAARAALRHVVGHARRPAGGGPSIRRDDDALDRIALARRDLDMAEAMVAAGLREHEAHTGAERDRPAFQIMINNVKVAASERCFAVTDGLLEVAGLGLGYRQGDGLVLERLFRDLRSASLMYGNRRLVRTNGKLGLLDSAACSFAASGPLYRDEG</sequence>
<protein>
    <submittedName>
        <fullName evidence="7">Acyl-CoA dehydrogenase family protein</fullName>
    </submittedName>
</protein>
<keyword evidence="8" id="KW-1185">Reference proteome</keyword>
<dbReference type="Gene3D" id="2.40.110.10">
    <property type="entry name" value="Butyryl-CoA Dehydrogenase, subunit A, domain 2"/>
    <property type="match status" value="1"/>
</dbReference>
<evidence type="ECO:0000256" key="2">
    <source>
        <dbReference type="ARBA" id="ARBA00009347"/>
    </source>
</evidence>
<evidence type="ECO:0000256" key="4">
    <source>
        <dbReference type="ARBA" id="ARBA00022827"/>
    </source>
</evidence>
<comment type="cofactor">
    <cofactor evidence="1">
        <name>FAD</name>
        <dbReference type="ChEBI" id="CHEBI:57692"/>
    </cofactor>
</comment>
<organism evidence="7 8">
    <name type="scientific">Actinomadura vinacea</name>
    <dbReference type="NCBI Taxonomy" id="115336"/>
    <lineage>
        <taxon>Bacteria</taxon>
        <taxon>Bacillati</taxon>
        <taxon>Actinomycetota</taxon>
        <taxon>Actinomycetes</taxon>
        <taxon>Streptosporangiales</taxon>
        <taxon>Thermomonosporaceae</taxon>
        <taxon>Actinomadura</taxon>
    </lineage>
</organism>
<dbReference type="InterPro" id="IPR037069">
    <property type="entry name" value="AcylCoA_DH/ox_N_sf"/>
</dbReference>
<dbReference type="PIRSF" id="PIRSF016578">
    <property type="entry name" value="HsaA"/>
    <property type="match status" value="1"/>
</dbReference>
<evidence type="ECO:0000259" key="6">
    <source>
        <dbReference type="Pfam" id="PF02771"/>
    </source>
</evidence>
<evidence type="ECO:0000313" key="8">
    <source>
        <dbReference type="Proteomes" id="UP001501231"/>
    </source>
</evidence>
<dbReference type="Gene3D" id="1.20.140.10">
    <property type="entry name" value="Butyryl-CoA Dehydrogenase, subunit A, domain 3"/>
    <property type="match status" value="1"/>
</dbReference>
<dbReference type="Proteomes" id="UP001501231">
    <property type="component" value="Unassembled WGS sequence"/>
</dbReference>
<dbReference type="Gene3D" id="1.10.540.10">
    <property type="entry name" value="Acyl-CoA dehydrogenase/oxidase, N-terminal domain"/>
    <property type="match status" value="1"/>
</dbReference>
<dbReference type="InterPro" id="IPR046373">
    <property type="entry name" value="Acyl-CoA_Oxase/DH_mid-dom_sf"/>
</dbReference>
<comment type="caution">
    <text evidence="7">The sequence shown here is derived from an EMBL/GenBank/DDBJ whole genome shotgun (WGS) entry which is preliminary data.</text>
</comment>
<dbReference type="InterPro" id="IPR009075">
    <property type="entry name" value="AcylCo_DH/oxidase_C"/>
</dbReference>